<dbReference type="GO" id="GO:0005886">
    <property type="term" value="C:plasma membrane"/>
    <property type="evidence" value="ECO:0007669"/>
    <property type="project" value="UniProtKB-SubCell"/>
</dbReference>
<feature type="transmembrane region" description="Helical" evidence="7">
    <location>
        <begin position="12"/>
        <end position="34"/>
    </location>
</feature>
<evidence type="ECO:0000313" key="9">
    <source>
        <dbReference type="EMBL" id="SFB33639.1"/>
    </source>
</evidence>
<comment type="subcellular location">
    <subcellularLocation>
        <location evidence="1">Cell membrane</location>
        <topology evidence="1">Multi-pass membrane protein</topology>
    </subcellularLocation>
</comment>
<evidence type="ECO:0000256" key="4">
    <source>
        <dbReference type="ARBA" id="ARBA00022692"/>
    </source>
</evidence>
<feature type="transmembrane region" description="Helical" evidence="7">
    <location>
        <begin position="46"/>
        <end position="65"/>
    </location>
</feature>
<dbReference type="PANTHER" id="PTHR43266:SF9">
    <property type="entry name" value="PERMEASE, MAJOR FACILITATOR SUPERFAMILY-RELATED"/>
    <property type="match status" value="1"/>
</dbReference>
<dbReference type="OrthoDB" id="9763297at2"/>
<organism evidence="9 10">
    <name type="scientific">Clostridium frigidicarnis</name>
    <dbReference type="NCBI Taxonomy" id="84698"/>
    <lineage>
        <taxon>Bacteria</taxon>
        <taxon>Bacillati</taxon>
        <taxon>Bacillota</taxon>
        <taxon>Clostridia</taxon>
        <taxon>Eubacteriales</taxon>
        <taxon>Clostridiaceae</taxon>
        <taxon>Clostridium</taxon>
    </lineage>
</organism>
<gene>
    <name evidence="9" type="ORF">SAMN04488528_103051</name>
</gene>
<dbReference type="InterPro" id="IPR011701">
    <property type="entry name" value="MFS"/>
</dbReference>
<feature type="transmembrane region" description="Helical" evidence="7">
    <location>
        <begin position="72"/>
        <end position="93"/>
    </location>
</feature>
<keyword evidence="6 7" id="KW-0472">Membrane</keyword>
<dbReference type="Pfam" id="PF07690">
    <property type="entry name" value="MFS_1"/>
    <property type="match status" value="1"/>
</dbReference>
<evidence type="ECO:0000256" key="2">
    <source>
        <dbReference type="ARBA" id="ARBA00022448"/>
    </source>
</evidence>
<dbReference type="Proteomes" id="UP000198619">
    <property type="component" value="Unassembled WGS sequence"/>
</dbReference>
<evidence type="ECO:0000256" key="7">
    <source>
        <dbReference type="SAM" id="Phobius"/>
    </source>
</evidence>
<evidence type="ECO:0000256" key="5">
    <source>
        <dbReference type="ARBA" id="ARBA00022989"/>
    </source>
</evidence>
<feature type="transmembrane region" description="Helical" evidence="7">
    <location>
        <begin position="355"/>
        <end position="377"/>
    </location>
</feature>
<feature type="transmembrane region" description="Helical" evidence="7">
    <location>
        <begin position="314"/>
        <end position="343"/>
    </location>
</feature>
<evidence type="ECO:0000313" key="10">
    <source>
        <dbReference type="Proteomes" id="UP000198619"/>
    </source>
</evidence>
<evidence type="ECO:0000256" key="1">
    <source>
        <dbReference type="ARBA" id="ARBA00004651"/>
    </source>
</evidence>
<sequence length="384" mass="41282">MKTFNRNFNLMVLGQIISLFGAAILKFSLSLYILDLTGKAEDFATILAISTIPVIILSPIAGAIADRFNRRNLMVIFDFLSSTIVLALMLSLLWGNNSVFLIGVIMTLLSVVSTMYQPAVQASIPVLVDEDNLIKANGIVSGVSALTGIVGPILGGLLYGLVGLEAVVIVSCIAFFLSAVMEIFIQIPFTKKSYGGNIVTAIFMDIKEGLGYILNKNRFILKTMFIVAGINLFLAPMILVGVPYIVKIVMGADSTLFGIAQGAISFSTILAAIGIGVISKKLKIDNLYLWFVACGLLFIPMALSVKLVTSNLGFWIPFIFFTVSAMLILFAAATCATPLGQIIYGTLLDSFSDRVYITVLIAGAFTLVMGFVAKITLSSKRANF</sequence>
<evidence type="ECO:0000259" key="8">
    <source>
        <dbReference type="PROSITE" id="PS50850"/>
    </source>
</evidence>
<dbReference type="PANTHER" id="PTHR43266">
    <property type="entry name" value="MACROLIDE-EFFLUX PROTEIN"/>
    <property type="match status" value="1"/>
</dbReference>
<feature type="transmembrane region" description="Helical" evidence="7">
    <location>
        <begin position="258"/>
        <end position="278"/>
    </location>
</feature>
<dbReference type="SUPFAM" id="SSF103473">
    <property type="entry name" value="MFS general substrate transporter"/>
    <property type="match status" value="1"/>
</dbReference>
<dbReference type="InterPro" id="IPR020846">
    <property type="entry name" value="MFS_dom"/>
</dbReference>
<dbReference type="EMBL" id="FOKI01000030">
    <property type="protein sequence ID" value="SFB33639.1"/>
    <property type="molecule type" value="Genomic_DNA"/>
</dbReference>
<reference evidence="9 10" key="1">
    <citation type="submission" date="2016-10" db="EMBL/GenBank/DDBJ databases">
        <authorList>
            <person name="de Groot N.N."/>
        </authorList>
    </citation>
    <scope>NUCLEOTIDE SEQUENCE [LARGE SCALE GENOMIC DNA]</scope>
    <source>
        <strain evidence="9 10">DSM 12271</strain>
    </source>
</reference>
<keyword evidence="3" id="KW-1003">Cell membrane</keyword>
<feature type="transmembrane region" description="Helical" evidence="7">
    <location>
        <begin position="166"/>
        <end position="185"/>
    </location>
</feature>
<evidence type="ECO:0000256" key="6">
    <source>
        <dbReference type="ARBA" id="ARBA00023136"/>
    </source>
</evidence>
<feature type="domain" description="Major facilitator superfamily (MFS) profile" evidence="8">
    <location>
        <begin position="1"/>
        <end position="191"/>
    </location>
</feature>
<feature type="transmembrane region" description="Helical" evidence="7">
    <location>
        <begin position="224"/>
        <end position="246"/>
    </location>
</feature>
<dbReference type="Gene3D" id="1.20.1250.20">
    <property type="entry name" value="MFS general substrate transporter like domains"/>
    <property type="match status" value="1"/>
</dbReference>
<name>A0A1I1A6M6_9CLOT</name>
<accession>A0A1I1A6M6</accession>
<feature type="transmembrane region" description="Helical" evidence="7">
    <location>
        <begin position="138"/>
        <end position="160"/>
    </location>
</feature>
<keyword evidence="10" id="KW-1185">Reference proteome</keyword>
<dbReference type="GO" id="GO:0022857">
    <property type="term" value="F:transmembrane transporter activity"/>
    <property type="evidence" value="ECO:0007669"/>
    <property type="project" value="InterPro"/>
</dbReference>
<feature type="transmembrane region" description="Helical" evidence="7">
    <location>
        <begin position="99"/>
        <end position="117"/>
    </location>
</feature>
<feature type="transmembrane region" description="Helical" evidence="7">
    <location>
        <begin position="287"/>
        <end position="308"/>
    </location>
</feature>
<evidence type="ECO:0000256" key="3">
    <source>
        <dbReference type="ARBA" id="ARBA00022475"/>
    </source>
</evidence>
<keyword evidence="2" id="KW-0813">Transport</keyword>
<protein>
    <submittedName>
        <fullName evidence="9">Major Facilitator Superfamily protein</fullName>
    </submittedName>
</protein>
<dbReference type="PROSITE" id="PS50850">
    <property type="entry name" value="MFS"/>
    <property type="match status" value="1"/>
</dbReference>
<dbReference type="InterPro" id="IPR036259">
    <property type="entry name" value="MFS_trans_sf"/>
</dbReference>
<dbReference type="STRING" id="84698.SAMN04488528_103051"/>
<dbReference type="AlphaFoldDB" id="A0A1I1A6M6"/>
<dbReference type="CDD" id="cd06173">
    <property type="entry name" value="MFS_MefA_like"/>
    <property type="match status" value="1"/>
</dbReference>
<proteinExistence type="predicted"/>
<keyword evidence="5 7" id="KW-1133">Transmembrane helix</keyword>
<keyword evidence="4 7" id="KW-0812">Transmembrane</keyword>